<dbReference type="GeneID" id="64968569"/>
<name>A0A7R8AGF6_9EURO</name>
<dbReference type="AlphaFoldDB" id="A0A7R8AGF6"/>
<reference evidence="2" key="1">
    <citation type="submission" date="2021-01" db="EMBL/GenBank/DDBJ databases">
        <authorList>
            <consortium name="Aspergillus puulaauensis MK2 genome sequencing consortium"/>
            <person name="Kazuki M."/>
            <person name="Futagami T."/>
        </authorList>
    </citation>
    <scope>NUCLEOTIDE SEQUENCE</scope>
    <source>
        <strain evidence="2">MK2</strain>
    </source>
</reference>
<evidence type="ECO:0000256" key="1">
    <source>
        <dbReference type="SAM" id="MobiDB-lite"/>
    </source>
</evidence>
<sequence>MSHLDNVHDNPANEQGFFKPGVKPTGPNQQPHGPLSHDKVGYYILPHFTANVHGVGVKASPADYAPEFHAETHPPGTAPASSSYQPYPIDHTGEQAMNPNVLRGHGKEGVRTTAESTLTGATSKDVNNKEAG</sequence>
<feature type="compositionally biased region" description="Polar residues" evidence="1">
    <location>
        <begin position="113"/>
        <end position="125"/>
    </location>
</feature>
<organism evidence="2 3">
    <name type="scientific">Aspergillus puulaauensis</name>
    <dbReference type="NCBI Taxonomy" id="1220207"/>
    <lineage>
        <taxon>Eukaryota</taxon>
        <taxon>Fungi</taxon>
        <taxon>Dikarya</taxon>
        <taxon>Ascomycota</taxon>
        <taxon>Pezizomycotina</taxon>
        <taxon>Eurotiomycetes</taxon>
        <taxon>Eurotiomycetidae</taxon>
        <taxon>Eurotiales</taxon>
        <taxon>Aspergillaceae</taxon>
        <taxon>Aspergillus</taxon>
    </lineage>
</organism>
<dbReference type="Proteomes" id="UP000654913">
    <property type="component" value="Chromosome 1"/>
</dbReference>
<accession>A0A7R8AGF6</accession>
<evidence type="ECO:0000313" key="2">
    <source>
        <dbReference type="EMBL" id="BCS18564.1"/>
    </source>
</evidence>
<proteinExistence type="predicted"/>
<gene>
    <name evidence="2" type="ORF">APUU_11392A</name>
</gene>
<dbReference type="OrthoDB" id="3260716at2759"/>
<feature type="region of interest" description="Disordered" evidence="1">
    <location>
        <begin position="66"/>
        <end position="132"/>
    </location>
</feature>
<keyword evidence="3" id="KW-1185">Reference proteome</keyword>
<dbReference type="RefSeq" id="XP_041550758.1">
    <property type="nucleotide sequence ID" value="XM_041697477.1"/>
</dbReference>
<evidence type="ECO:0000313" key="3">
    <source>
        <dbReference type="Proteomes" id="UP000654913"/>
    </source>
</evidence>
<feature type="region of interest" description="Disordered" evidence="1">
    <location>
        <begin position="1"/>
        <end position="38"/>
    </location>
</feature>
<dbReference type="KEGG" id="apuu:APUU_11392A"/>
<protein>
    <submittedName>
        <fullName evidence="2">Uncharacterized protein</fullName>
    </submittedName>
</protein>
<reference evidence="2" key="2">
    <citation type="submission" date="2021-02" db="EMBL/GenBank/DDBJ databases">
        <title>Aspergillus puulaauensis MK2 genome sequence.</title>
        <authorList>
            <person name="Futagami T."/>
            <person name="Mori K."/>
            <person name="Kadooka C."/>
            <person name="Tanaka T."/>
        </authorList>
    </citation>
    <scope>NUCLEOTIDE SEQUENCE</scope>
    <source>
        <strain evidence="2">MK2</strain>
    </source>
</reference>
<dbReference type="EMBL" id="AP024443">
    <property type="protein sequence ID" value="BCS18564.1"/>
    <property type="molecule type" value="Genomic_DNA"/>
</dbReference>